<gene>
    <name evidence="9 12" type="primary">ispF</name>
    <name evidence="12" type="ORF">ERCICUMA2628_617</name>
</gene>
<accession>A0A451D3K2</accession>
<feature type="binding site" evidence="9">
    <location>
        <position position="10"/>
    </location>
    <ligand>
        <name>a divalent metal cation</name>
        <dbReference type="ChEBI" id="CHEBI:60240"/>
    </ligand>
</feature>
<proteinExistence type="inferred from homology"/>
<dbReference type="AlphaFoldDB" id="A0A451D3K2"/>
<feature type="binding site" evidence="9">
    <location>
        <begin position="8"/>
        <end position="10"/>
    </location>
    <ligand>
        <name>4-CDP-2-C-methyl-D-erythritol 2-phosphate</name>
        <dbReference type="ChEBI" id="CHEBI:57919"/>
    </ligand>
</feature>
<sequence length="157" mass="17105">MRIGHGFDIHAFSGIGPLILCGVPILHKHGIKSHSDGDVVLHALIDALLGAAALGDIGKLFPDTDPAYKDISSRLLLRKTARKILKKNYYVNNIDITIIAQVPKILPHTTQMRINISKDLNIDIDNVNIKATTTDHLGFIGNNEGIACEVVVLLMRA</sequence>
<dbReference type="EMBL" id="LR217703">
    <property type="protein sequence ID" value="VFP80244.1"/>
    <property type="molecule type" value="Genomic_DNA"/>
</dbReference>
<feature type="site" description="Transition state stabilizer" evidence="9">
    <location>
        <position position="34"/>
    </location>
</feature>
<comment type="cofactor">
    <cofactor evidence="9">
        <name>a divalent metal cation</name>
        <dbReference type="ChEBI" id="CHEBI:60240"/>
    </cofactor>
    <text evidence="9">Binds 1 divalent metal cation per subunit.</text>
</comment>
<keyword evidence="8 9" id="KW-0456">Lyase</keyword>
<dbReference type="GO" id="GO:0016114">
    <property type="term" value="P:terpenoid biosynthetic process"/>
    <property type="evidence" value="ECO:0007669"/>
    <property type="project" value="InterPro"/>
</dbReference>
<protein>
    <recommendedName>
        <fullName evidence="5 9">2-C-methyl-D-erythritol 2,4-cyclodiphosphate synthase</fullName>
        <shortName evidence="9">MECDP-synthase</shortName>
        <shortName evidence="9">MECPP-synthase</shortName>
        <shortName evidence="9">MECPS</shortName>
        <ecNumber evidence="5 9">4.6.1.12</ecNumber>
    </recommendedName>
</protein>
<dbReference type="Proteomes" id="UP000294412">
    <property type="component" value="Chromosome"/>
</dbReference>
<evidence type="ECO:0000256" key="9">
    <source>
        <dbReference type="HAMAP-Rule" id="MF_00107"/>
    </source>
</evidence>
<dbReference type="GO" id="GO:0008685">
    <property type="term" value="F:2-C-methyl-D-erythritol 2,4-cyclodiphosphate synthase activity"/>
    <property type="evidence" value="ECO:0007669"/>
    <property type="project" value="UniProtKB-UniRule"/>
</dbReference>
<dbReference type="GO" id="GO:0019288">
    <property type="term" value="P:isopentenyl diphosphate biosynthetic process, methylerythritol 4-phosphate pathway"/>
    <property type="evidence" value="ECO:0007669"/>
    <property type="project" value="UniProtKB-UniRule"/>
</dbReference>
<dbReference type="RefSeq" id="WP_157993766.1">
    <property type="nucleotide sequence ID" value="NZ_LR217703.1"/>
</dbReference>
<comment type="caution">
    <text evidence="9">Lacks conserved residue(s) required for the propagation of feature annotation.</text>
</comment>
<evidence type="ECO:0000256" key="2">
    <source>
        <dbReference type="ARBA" id="ARBA00004709"/>
    </source>
</evidence>
<dbReference type="EC" id="4.6.1.12" evidence="5 9"/>
<keyword evidence="7 9" id="KW-0414">Isoprene biosynthesis</keyword>
<dbReference type="Gene3D" id="3.30.1330.50">
    <property type="entry name" value="2-C-methyl-D-erythritol 2,4-cyclodiphosphate synthase"/>
    <property type="match status" value="1"/>
</dbReference>
<comment type="catalytic activity">
    <reaction evidence="1 9 10">
        <text>4-CDP-2-C-methyl-D-erythritol 2-phosphate = 2-C-methyl-D-erythritol 2,4-cyclic diphosphate + CMP</text>
        <dbReference type="Rhea" id="RHEA:23864"/>
        <dbReference type="ChEBI" id="CHEBI:57919"/>
        <dbReference type="ChEBI" id="CHEBI:58483"/>
        <dbReference type="ChEBI" id="CHEBI:60377"/>
        <dbReference type="EC" id="4.6.1.12"/>
    </reaction>
</comment>
<evidence type="ECO:0000256" key="6">
    <source>
        <dbReference type="ARBA" id="ARBA00022723"/>
    </source>
</evidence>
<evidence type="ECO:0000256" key="8">
    <source>
        <dbReference type="ARBA" id="ARBA00023239"/>
    </source>
</evidence>
<dbReference type="Pfam" id="PF02542">
    <property type="entry name" value="YgbB"/>
    <property type="match status" value="1"/>
</dbReference>
<dbReference type="NCBIfam" id="TIGR00151">
    <property type="entry name" value="ispF"/>
    <property type="match status" value="1"/>
</dbReference>
<dbReference type="PANTHER" id="PTHR43181:SF1">
    <property type="entry name" value="2-C-METHYL-D-ERYTHRITOL 2,4-CYCLODIPHOSPHATE SYNTHASE, CHLOROPLASTIC"/>
    <property type="match status" value="1"/>
</dbReference>
<feature type="site" description="Transition state stabilizer" evidence="9">
    <location>
        <position position="133"/>
    </location>
</feature>
<feature type="binding site" evidence="9">
    <location>
        <begin position="56"/>
        <end position="58"/>
    </location>
    <ligand>
        <name>4-CDP-2-C-methyl-D-erythritol 2-phosphate</name>
        <dbReference type="ChEBI" id="CHEBI:57919"/>
    </ligand>
</feature>
<comment type="subunit">
    <text evidence="4 9">Homotrimer.</text>
</comment>
<feature type="binding site" evidence="9">
    <location>
        <position position="42"/>
    </location>
    <ligand>
        <name>a divalent metal cation</name>
        <dbReference type="ChEBI" id="CHEBI:60240"/>
    </ligand>
</feature>
<comment type="function">
    <text evidence="9">Involved in the biosynthesis of isopentenyl diphosphate (IPP) and dimethylallyl diphosphate (DMAPP), two major building blocks of isoprenoid compounds. Catalyzes the conversion of 4-diphosphocytidyl-2-C-methyl-D-erythritol 2-phosphate (CDP-ME2P) to 2-C-methyl-D-erythritol 2,4-cyclodiphosphate (ME-CPP) with a corresponding release of cytidine 5-monophosphate (CMP).</text>
</comment>
<organism evidence="12 13">
    <name type="scientific">Candidatus Erwinia haradaeae</name>
    <dbReference type="NCBI Taxonomy" id="1922217"/>
    <lineage>
        <taxon>Bacteria</taxon>
        <taxon>Pseudomonadati</taxon>
        <taxon>Pseudomonadota</taxon>
        <taxon>Gammaproteobacteria</taxon>
        <taxon>Enterobacterales</taxon>
        <taxon>Erwiniaceae</taxon>
        <taxon>Erwinia</taxon>
    </lineage>
</organism>
<dbReference type="PANTHER" id="PTHR43181">
    <property type="entry name" value="2-C-METHYL-D-ERYTHRITOL 2,4-CYCLODIPHOSPHATE SYNTHASE, CHLOROPLASTIC"/>
    <property type="match status" value="1"/>
</dbReference>
<evidence type="ECO:0000313" key="13">
    <source>
        <dbReference type="Proteomes" id="UP000294412"/>
    </source>
</evidence>
<evidence type="ECO:0000256" key="5">
    <source>
        <dbReference type="ARBA" id="ARBA00012579"/>
    </source>
</evidence>
<dbReference type="HAMAP" id="MF_00107">
    <property type="entry name" value="IspF"/>
    <property type="match status" value="1"/>
</dbReference>
<evidence type="ECO:0000256" key="7">
    <source>
        <dbReference type="ARBA" id="ARBA00023229"/>
    </source>
</evidence>
<dbReference type="InterPro" id="IPR036571">
    <property type="entry name" value="MECDP_synthase_sf"/>
</dbReference>
<feature type="binding site" evidence="9">
    <location>
        <position position="8"/>
    </location>
    <ligand>
        <name>a divalent metal cation</name>
        <dbReference type="ChEBI" id="CHEBI:60240"/>
    </ligand>
</feature>
<evidence type="ECO:0000256" key="1">
    <source>
        <dbReference type="ARBA" id="ARBA00000200"/>
    </source>
</evidence>
<feature type="domain" description="2-C-methyl-D-erythritol 2,4-cyclodiphosphate synthase" evidence="11">
    <location>
        <begin position="1"/>
        <end position="154"/>
    </location>
</feature>
<feature type="binding site" evidence="9">
    <location>
        <begin position="132"/>
        <end position="135"/>
    </location>
    <ligand>
        <name>4-CDP-2-C-methyl-D-erythritol 2-phosphate</name>
        <dbReference type="ChEBI" id="CHEBI:57919"/>
    </ligand>
</feature>
<dbReference type="OrthoDB" id="9804336at2"/>
<dbReference type="PROSITE" id="PS01350">
    <property type="entry name" value="ISPF"/>
    <property type="match status" value="1"/>
</dbReference>
<dbReference type="SUPFAM" id="SSF69765">
    <property type="entry name" value="IpsF-like"/>
    <property type="match status" value="1"/>
</dbReference>
<feature type="binding site" evidence="9">
    <location>
        <begin position="34"/>
        <end position="35"/>
    </location>
    <ligand>
        <name>4-CDP-2-C-methyl-D-erythritol 2-phosphate</name>
        <dbReference type="ChEBI" id="CHEBI:57919"/>
    </ligand>
</feature>
<comment type="similarity">
    <text evidence="3 9 10">Belongs to the IspF family.</text>
</comment>
<dbReference type="InterPro" id="IPR020555">
    <property type="entry name" value="MECDP_synthase_CS"/>
</dbReference>
<feature type="binding site" evidence="9">
    <location>
        <begin position="61"/>
        <end position="65"/>
    </location>
    <ligand>
        <name>4-CDP-2-C-methyl-D-erythritol 2-phosphate</name>
        <dbReference type="ChEBI" id="CHEBI:57919"/>
    </ligand>
</feature>
<feature type="binding site" evidence="9">
    <location>
        <position position="139"/>
    </location>
    <ligand>
        <name>4-CDP-2-C-methyl-D-erythritol 2-phosphate</name>
        <dbReference type="ChEBI" id="CHEBI:57919"/>
    </ligand>
</feature>
<evidence type="ECO:0000256" key="10">
    <source>
        <dbReference type="RuleBase" id="RU004395"/>
    </source>
</evidence>
<dbReference type="UniPathway" id="UPA00056">
    <property type="reaction ID" value="UER00095"/>
</dbReference>
<evidence type="ECO:0000256" key="3">
    <source>
        <dbReference type="ARBA" id="ARBA00008480"/>
    </source>
</evidence>
<evidence type="ECO:0000256" key="4">
    <source>
        <dbReference type="ARBA" id="ARBA00011233"/>
    </source>
</evidence>
<dbReference type="CDD" id="cd00554">
    <property type="entry name" value="MECDP_synthase"/>
    <property type="match status" value="1"/>
</dbReference>
<evidence type="ECO:0000313" key="12">
    <source>
        <dbReference type="EMBL" id="VFP80244.1"/>
    </source>
</evidence>
<name>A0A451D3K2_9GAMM</name>
<dbReference type="GO" id="GO:0046872">
    <property type="term" value="F:metal ion binding"/>
    <property type="evidence" value="ECO:0007669"/>
    <property type="project" value="UniProtKB-KW"/>
</dbReference>
<keyword evidence="6 9" id="KW-0479">Metal-binding</keyword>
<dbReference type="FunFam" id="3.30.1330.50:FF:000001">
    <property type="entry name" value="2-C-methyl-D-erythritol 2,4-cyclodiphosphate synthase"/>
    <property type="match status" value="1"/>
</dbReference>
<reference evidence="12 13" key="1">
    <citation type="submission" date="2019-02" db="EMBL/GenBank/DDBJ databases">
        <authorList>
            <person name="Manzano-Marin A."/>
            <person name="Manzano-Marin A."/>
        </authorList>
    </citation>
    <scope>NUCLEOTIDE SEQUENCE [LARGE SCALE GENOMIC DNA]</scope>
    <source>
        <strain evidence="12 13">ErCicuneomaculata</strain>
    </source>
</reference>
<dbReference type="InterPro" id="IPR003526">
    <property type="entry name" value="MECDP_synthase"/>
</dbReference>
<evidence type="ECO:0000259" key="11">
    <source>
        <dbReference type="Pfam" id="PF02542"/>
    </source>
</evidence>
<comment type="pathway">
    <text evidence="2 9">Isoprenoid biosynthesis; isopentenyl diphosphate biosynthesis via DXP pathway; isopentenyl diphosphate from 1-deoxy-D-xylulose 5-phosphate: step 4/6.</text>
</comment>